<protein>
    <submittedName>
        <fullName evidence="2">(rape) hypothetical protein</fullName>
    </submittedName>
</protein>
<dbReference type="Proteomes" id="UP001295469">
    <property type="component" value="Chromosome C03"/>
</dbReference>
<feature type="transmembrane region" description="Helical" evidence="1">
    <location>
        <begin position="46"/>
        <end position="67"/>
    </location>
</feature>
<keyword evidence="1" id="KW-0472">Membrane</keyword>
<sequence>MASPVTGTPRHHRGGSLLLFPFFSLSFAFVFGFYTRQFLLCWDLMATVVIFQIYCLWWFVNGFWLYYDGSSWWGLVWHVRGVECIRGAKRAFTLVALLPEKWCFF</sequence>
<keyword evidence="1" id="KW-1133">Transmembrane helix</keyword>
<feature type="transmembrane region" description="Helical" evidence="1">
    <location>
        <begin position="15"/>
        <end position="34"/>
    </location>
</feature>
<dbReference type="EMBL" id="HG994367">
    <property type="protein sequence ID" value="CAF1702031.1"/>
    <property type="molecule type" value="Genomic_DNA"/>
</dbReference>
<reference evidence="2" key="1">
    <citation type="submission" date="2021-01" db="EMBL/GenBank/DDBJ databases">
        <authorList>
            <consortium name="Genoscope - CEA"/>
            <person name="William W."/>
        </authorList>
    </citation>
    <scope>NUCLEOTIDE SEQUENCE</scope>
</reference>
<organism evidence="2">
    <name type="scientific">Brassica napus</name>
    <name type="common">Rape</name>
    <dbReference type="NCBI Taxonomy" id="3708"/>
    <lineage>
        <taxon>Eukaryota</taxon>
        <taxon>Viridiplantae</taxon>
        <taxon>Streptophyta</taxon>
        <taxon>Embryophyta</taxon>
        <taxon>Tracheophyta</taxon>
        <taxon>Spermatophyta</taxon>
        <taxon>Magnoliopsida</taxon>
        <taxon>eudicotyledons</taxon>
        <taxon>Gunneridae</taxon>
        <taxon>Pentapetalae</taxon>
        <taxon>rosids</taxon>
        <taxon>malvids</taxon>
        <taxon>Brassicales</taxon>
        <taxon>Brassicaceae</taxon>
        <taxon>Brassiceae</taxon>
        <taxon>Brassica</taxon>
    </lineage>
</organism>
<accession>A0A816I8T5</accession>
<proteinExistence type="predicted"/>
<gene>
    <name evidence="2" type="ORF">DARMORV10_C03P33880.1</name>
</gene>
<evidence type="ECO:0000256" key="1">
    <source>
        <dbReference type="SAM" id="Phobius"/>
    </source>
</evidence>
<evidence type="ECO:0000313" key="2">
    <source>
        <dbReference type="EMBL" id="CAF1702031.1"/>
    </source>
</evidence>
<dbReference type="AlphaFoldDB" id="A0A816I8T5"/>
<keyword evidence="1" id="KW-0812">Transmembrane</keyword>
<name>A0A816I8T5_BRANA</name>